<dbReference type="OrthoDB" id="8576080at2"/>
<name>F9Y3N1_KETVW</name>
<dbReference type="EMBL" id="CP002018">
    <property type="protein sequence ID" value="AEM40395.1"/>
    <property type="molecule type" value="Genomic_DNA"/>
</dbReference>
<evidence type="ECO:0000313" key="1">
    <source>
        <dbReference type="EMBL" id="AEM40395.1"/>
    </source>
</evidence>
<dbReference type="eggNOG" id="COG1649">
    <property type="taxonomic scope" value="Bacteria"/>
</dbReference>
<keyword evidence="2" id="KW-1185">Reference proteome</keyword>
<dbReference type="KEGG" id="kvl:KVU_0556"/>
<dbReference type="Gene3D" id="3.20.20.80">
    <property type="entry name" value="Glycosidases"/>
    <property type="match status" value="1"/>
</dbReference>
<protein>
    <submittedName>
        <fullName evidence="1">Uncharacterized protein</fullName>
    </submittedName>
</protein>
<proteinExistence type="predicted"/>
<reference evidence="1 2" key="1">
    <citation type="journal article" date="2011" name="J. Bacteriol.">
        <title>Complete genome sequence of the industrial strain Ketogulonicigenium vulgare WSH-001.</title>
        <authorList>
            <person name="Liu L."/>
            <person name="Li Y."/>
            <person name="Zhang J."/>
            <person name="Zhou Z."/>
            <person name="Liu J."/>
            <person name="Li X."/>
            <person name="Zhou J."/>
            <person name="Du G."/>
            <person name="Wang L."/>
            <person name="Chen J."/>
        </authorList>
    </citation>
    <scope>NUCLEOTIDE SEQUENCE [LARGE SCALE GENOMIC DNA]</scope>
    <source>
        <strain evidence="1 2">WSH-001</strain>
    </source>
</reference>
<dbReference type="HOGENOM" id="CLU_057304_0_0_5"/>
<dbReference type="PATRIC" id="fig|759362.5.peg.581"/>
<dbReference type="Proteomes" id="UP000000692">
    <property type="component" value="Chromosome"/>
</dbReference>
<gene>
    <name evidence="1" type="ordered locus">KVU_0556</name>
</gene>
<dbReference type="RefSeq" id="WP_014537581.1">
    <property type="nucleotide sequence ID" value="NC_017384.1"/>
</dbReference>
<sequence>MTSPRAYRALYAYTWDLAESDPGALDQEFARARLNTITIAAAYHAGKFTRPHGTSGKVYFPEDGVLHCQIDDAKFGTIKPEIGKLAQENNVFADFCQNSALDVTAWAVLMHNSRIGAQHPDSITRNAFGDGLIYSLCPSSPAARDYAVTLCTQLAAQYDIKGLTLETPGWLPFRHGYHHEFALIGESPRAEFYLGLCFCANCKSCAKLAGIDVENLQTRVMARVNESLSAEVEPFAPTDRQWLETELLFDADLAAFMRWRCTVVTSLIAQIRAEVRKDAAVHVIPSVNQPLALSWIEGTDLAAIDRAADGLEVCFYAPADRVMTDVAAVKRQIGHSDMRVVLRPTSPEHRSEGSFAGTIKTMADSGIRDFGFYNYGHMRRAGVERIGRSLGAIEPRAVLTGESE</sequence>
<accession>F9Y3N1</accession>
<evidence type="ECO:0000313" key="2">
    <source>
        <dbReference type="Proteomes" id="UP000000692"/>
    </source>
</evidence>
<organism evidence="1 2">
    <name type="scientific">Ketogulonicigenium vulgare (strain WSH-001)</name>
    <dbReference type="NCBI Taxonomy" id="759362"/>
    <lineage>
        <taxon>Bacteria</taxon>
        <taxon>Pseudomonadati</taxon>
        <taxon>Pseudomonadota</taxon>
        <taxon>Alphaproteobacteria</taxon>
        <taxon>Rhodobacterales</taxon>
        <taxon>Roseobacteraceae</taxon>
        <taxon>Ketogulonicigenium</taxon>
    </lineage>
</organism>
<dbReference type="AlphaFoldDB" id="F9Y3N1"/>